<dbReference type="EMBL" id="CACVKT020004042">
    <property type="protein sequence ID" value="CAC5387780.1"/>
    <property type="molecule type" value="Genomic_DNA"/>
</dbReference>
<dbReference type="InterPro" id="IPR043128">
    <property type="entry name" value="Rev_trsase/Diguanyl_cyclase"/>
</dbReference>
<name>A0A6J8BY16_MYTCO</name>
<sequence length="692" mass="78772">MSRCHSLSDSESDSDHDNFDDELNDEQVLKLFASEEEMNASFSGFSTPQKSGTETVHIPEEPEVTHEMQMAATQTQVKSPEKNTSRKGKSEKNSEKGKALECKTSKSVEIPSGSRVTVSLKKKKAKPKVQTKTTKPKAKKSKTDNTELIKSLFQGLTDSLRSTLTGNTQRDNSLQRTRQNNETARTENNHNDQYSDQEEESDYPVYDTCNNNIENGNFSIFSDDDENNEFDYELPRFFEGDERFGEEVCESISKVCDNICKKKTDVFDNGHYELKVPSNCKSLVVPPVNPEICQFLDRKTKSSNLGLQNLQRLLAYGVIPVITLAGILKTKKPDIKLMREAVSKAMTVLCNTHFELSVKRKLMLKPYIDRKFHQLCNKIEEIGTNLFGDEIGKKLNQINEVNKINKNVSGRGYSNRGGRGRYPYNQSQGRFLGRRGYSRGHGSQKSSILKQRPRKRLRPEKIQQVLKEEVSELLSKGAIKEVSHEDGIDSYFYIDDSLLQAESFSTSVINTKKVQQFIQSVGFNINMEKSVFIPSQRITFLGYIIDSVLFRVFLPEDKIQKIIEISNNVLKPQNILIRHVAQLVGLYSSALYAVMHAHLFHRYLDIDKTRALIKSNKNYNANMIISEESRSEIRWWLANVNSENGKLIREDPPSHSLHTDSSMKGWGAFLDKTSCSTQGRWNLDEQNCISMS</sequence>
<feature type="region of interest" description="Disordered" evidence="1">
    <location>
        <begin position="1"/>
        <end position="146"/>
    </location>
</feature>
<evidence type="ECO:0000256" key="1">
    <source>
        <dbReference type="SAM" id="MobiDB-lite"/>
    </source>
</evidence>
<dbReference type="Gene3D" id="3.30.70.270">
    <property type="match status" value="1"/>
</dbReference>
<feature type="compositionally biased region" description="Polar residues" evidence="1">
    <location>
        <begin position="40"/>
        <end position="54"/>
    </location>
</feature>
<dbReference type="Proteomes" id="UP000507470">
    <property type="component" value="Unassembled WGS sequence"/>
</dbReference>
<feature type="compositionally biased region" description="Polar residues" evidence="1">
    <location>
        <begin position="160"/>
        <end position="183"/>
    </location>
</feature>
<dbReference type="AlphaFoldDB" id="A0A6J8BY16"/>
<evidence type="ECO:0000313" key="3">
    <source>
        <dbReference type="Proteomes" id="UP000507470"/>
    </source>
</evidence>
<protein>
    <recommendedName>
        <fullName evidence="4">Reverse transcriptase domain-containing protein</fullName>
    </recommendedName>
</protein>
<dbReference type="PANTHER" id="PTHR34239:SF2">
    <property type="entry name" value="TRANSPOSABLE ELEMENT P TRANSPOSASE_THAP9 CONSERVED DOMAIN-CONTAINING PROTEIN"/>
    <property type="match status" value="1"/>
</dbReference>
<proteinExistence type="predicted"/>
<dbReference type="PANTHER" id="PTHR34239">
    <property type="entry name" value="APPLE DOMAIN-CONTAINING PROTEIN"/>
    <property type="match status" value="1"/>
</dbReference>
<dbReference type="OrthoDB" id="2348824at2759"/>
<feature type="compositionally biased region" description="Basic and acidic residues" evidence="1">
    <location>
        <begin position="79"/>
        <end position="106"/>
    </location>
</feature>
<evidence type="ECO:0000313" key="2">
    <source>
        <dbReference type="EMBL" id="CAC5387780.1"/>
    </source>
</evidence>
<dbReference type="SUPFAM" id="SSF56672">
    <property type="entry name" value="DNA/RNA polymerases"/>
    <property type="match status" value="1"/>
</dbReference>
<dbReference type="InterPro" id="IPR043502">
    <property type="entry name" value="DNA/RNA_pol_sf"/>
</dbReference>
<accession>A0A6J8BY16</accession>
<organism evidence="2 3">
    <name type="scientific">Mytilus coruscus</name>
    <name type="common">Sea mussel</name>
    <dbReference type="NCBI Taxonomy" id="42192"/>
    <lineage>
        <taxon>Eukaryota</taxon>
        <taxon>Metazoa</taxon>
        <taxon>Spiralia</taxon>
        <taxon>Lophotrochozoa</taxon>
        <taxon>Mollusca</taxon>
        <taxon>Bivalvia</taxon>
        <taxon>Autobranchia</taxon>
        <taxon>Pteriomorphia</taxon>
        <taxon>Mytilida</taxon>
        <taxon>Mytiloidea</taxon>
        <taxon>Mytilidae</taxon>
        <taxon>Mytilinae</taxon>
        <taxon>Mytilus</taxon>
    </lineage>
</organism>
<feature type="compositionally biased region" description="Basic and acidic residues" evidence="1">
    <location>
        <begin position="57"/>
        <end position="66"/>
    </location>
</feature>
<keyword evidence="3" id="KW-1185">Reference proteome</keyword>
<feature type="region of interest" description="Disordered" evidence="1">
    <location>
        <begin position="160"/>
        <end position="200"/>
    </location>
</feature>
<gene>
    <name evidence="2" type="ORF">MCOR_23072</name>
</gene>
<feature type="compositionally biased region" description="Basic residues" evidence="1">
    <location>
        <begin position="120"/>
        <end position="140"/>
    </location>
</feature>
<feature type="compositionally biased region" description="Acidic residues" evidence="1">
    <location>
        <begin position="10"/>
        <end position="25"/>
    </location>
</feature>
<feature type="region of interest" description="Disordered" evidence="1">
    <location>
        <begin position="409"/>
        <end position="455"/>
    </location>
</feature>
<reference evidence="2 3" key="1">
    <citation type="submission" date="2020-06" db="EMBL/GenBank/DDBJ databases">
        <authorList>
            <person name="Li R."/>
            <person name="Bekaert M."/>
        </authorList>
    </citation>
    <scope>NUCLEOTIDE SEQUENCE [LARGE SCALE GENOMIC DNA]</scope>
    <source>
        <strain evidence="3">wild</strain>
    </source>
</reference>
<evidence type="ECO:0008006" key="4">
    <source>
        <dbReference type="Google" id="ProtNLM"/>
    </source>
</evidence>